<dbReference type="SUPFAM" id="SSF117143">
    <property type="entry name" value="Flagellar hook protein flgE"/>
    <property type="match status" value="1"/>
</dbReference>
<name>A0A1E5L6S8_9FIRM</name>
<dbReference type="InterPro" id="IPR053967">
    <property type="entry name" value="LlgE_F_G-like_D1"/>
</dbReference>
<dbReference type="GO" id="GO:0071978">
    <property type="term" value="P:bacterial-type flagellum-dependent swarming motility"/>
    <property type="evidence" value="ECO:0007669"/>
    <property type="project" value="TreeGrafter"/>
</dbReference>
<dbReference type="PANTHER" id="PTHR30435">
    <property type="entry name" value="FLAGELLAR PROTEIN"/>
    <property type="match status" value="1"/>
</dbReference>
<keyword evidence="9" id="KW-0969">Cilium</keyword>
<dbReference type="EMBL" id="MJAT01000012">
    <property type="protein sequence ID" value="OEH85826.1"/>
    <property type="molecule type" value="Genomic_DNA"/>
</dbReference>
<dbReference type="GO" id="GO:0009424">
    <property type="term" value="C:bacterial-type flagellum hook"/>
    <property type="evidence" value="ECO:0007669"/>
    <property type="project" value="TreeGrafter"/>
</dbReference>
<comment type="subcellular location">
    <subcellularLocation>
        <location evidence="1 4">Bacterial flagellum basal body</location>
    </subcellularLocation>
</comment>
<evidence type="ECO:0000259" key="7">
    <source>
        <dbReference type="Pfam" id="PF06429"/>
    </source>
</evidence>
<accession>A0A1E5L6S8</accession>
<dbReference type="InterPro" id="IPR010930">
    <property type="entry name" value="Flg_bb/hook_C_dom"/>
</dbReference>
<keyword evidence="9" id="KW-0966">Cell projection</keyword>
<evidence type="ECO:0000256" key="3">
    <source>
        <dbReference type="ARBA" id="ARBA00023143"/>
    </source>
</evidence>
<dbReference type="GO" id="GO:0009425">
    <property type="term" value="C:bacterial-type flagellum basal body"/>
    <property type="evidence" value="ECO:0007669"/>
    <property type="project" value="UniProtKB-SubCell"/>
</dbReference>
<dbReference type="InterPro" id="IPR037925">
    <property type="entry name" value="FlgE/F/G-like"/>
</dbReference>
<dbReference type="InterPro" id="IPR020013">
    <property type="entry name" value="Flagellar_FlgE/F/G"/>
</dbReference>
<evidence type="ECO:0000256" key="5">
    <source>
        <dbReference type="SAM" id="MobiDB-lite"/>
    </source>
</evidence>
<dbReference type="Pfam" id="PF06429">
    <property type="entry name" value="Flg_bbr_C"/>
    <property type="match status" value="1"/>
</dbReference>
<dbReference type="AlphaFoldDB" id="A0A1E5L6S8"/>
<protein>
    <recommendedName>
        <fullName evidence="4">Flagellar hook protein FlgE</fullName>
    </recommendedName>
</protein>
<evidence type="ECO:0000256" key="4">
    <source>
        <dbReference type="RuleBase" id="RU362116"/>
    </source>
</evidence>
<keyword evidence="10" id="KW-1185">Reference proteome</keyword>
<evidence type="ECO:0000313" key="10">
    <source>
        <dbReference type="Proteomes" id="UP000095255"/>
    </source>
</evidence>
<dbReference type="Pfam" id="PF00460">
    <property type="entry name" value="Flg_bb_rod"/>
    <property type="match status" value="1"/>
</dbReference>
<sequence length="269" mass="28201">MLRSLYSGISGMRGFQTKLDVIGNNIANVNTVGFKASRVMFQDVLSQRLSGATAPEEGERGGRNPQQVGLGSGISSIDTLHYEGSPQTTGVGTDLYINGDGYFAVQDGADGEILLTRAGNFTIDSVGFLVTSDGMFVLDSGGAQIQLGAEVQSFSIAANGNIITVDGDGGIEELGPIGLVTVANPMGMEKVGGTRFRVTGNANPDGAIEFKEPGVDGAGLLIAGRLEMSNVELTSEFTEMIIAQRGFQANSRIITTSDEILQEVVNLKR</sequence>
<dbReference type="Pfam" id="PF22692">
    <property type="entry name" value="LlgE_F_G_D1"/>
    <property type="match status" value="1"/>
</dbReference>
<dbReference type="OrthoDB" id="9800375at2"/>
<feature type="region of interest" description="Disordered" evidence="5">
    <location>
        <begin position="50"/>
        <end position="69"/>
    </location>
</feature>
<dbReference type="NCBIfam" id="TIGR03506">
    <property type="entry name" value="FlgEFG_subfam"/>
    <property type="match status" value="2"/>
</dbReference>
<evidence type="ECO:0000256" key="1">
    <source>
        <dbReference type="ARBA" id="ARBA00004117"/>
    </source>
</evidence>
<dbReference type="InterPro" id="IPR001444">
    <property type="entry name" value="Flag_bb_rod_N"/>
</dbReference>
<comment type="caution">
    <text evidence="9">The sequence shown here is derived from an EMBL/GenBank/DDBJ whole genome shotgun (WGS) entry which is preliminary data.</text>
</comment>
<dbReference type="GO" id="GO:0005829">
    <property type="term" value="C:cytosol"/>
    <property type="evidence" value="ECO:0007669"/>
    <property type="project" value="TreeGrafter"/>
</dbReference>
<dbReference type="STRING" id="1390249.BHU72_03330"/>
<comment type="function">
    <text evidence="4">A flexible structure which links the flagellar filament to the drive apparatus in the basal body.</text>
</comment>
<feature type="domain" description="Flagellar basal-body/hook protein C-terminal" evidence="7">
    <location>
        <begin position="223"/>
        <end position="267"/>
    </location>
</feature>
<dbReference type="RefSeq" id="WP_069701909.1">
    <property type="nucleotide sequence ID" value="NZ_MJAT01000012.1"/>
</dbReference>
<evidence type="ECO:0000259" key="6">
    <source>
        <dbReference type="Pfam" id="PF00460"/>
    </source>
</evidence>
<evidence type="ECO:0000259" key="8">
    <source>
        <dbReference type="Pfam" id="PF22692"/>
    </source>
</evidence>
<gene>
    <name evidence="9" type="primary">flgG</name>
    <name evidence="9" type="ORF">BHU72_03330</name>
</gene>
<dbReference type="NCBIfam" id="NF009278">
    <property type="entry name" value="PRK12636.1"/>
    <property type="match status" value="1"/>
</dbReference>
<proteinExistence type="inferred from homology"/>
<dbReference type="Proteomes" id="UP000095255">
    <property type="component" value="Unassembled WGS sequence"/>
</dbReference>
<organism evidence="9 10">
    <name type="scientific">Desulfuribacillus stibiiarsenatis</name>
    <dbReference type="NCBI Taxonomy" id="1390249"/>
    <lineage>
        <taxon>Bacteria</taxon>
        <taxon>Bacillati</taxon>
        <taxon>Bacillota</taxon>
        <taxon>Desulfuribacillia</taxon>
        <taxon>Desulfuribacillales</taxon>
        <taxon>Desulfuribacillaceae</taxon>
        <taxon>Desulfuribacillus</taxon>
    </lineage>
</organism>
<evidence type="ECO:0000256" key="2">
    <source>
        <dbReference type="ARBA" id="ARBA00009677"/>
    </source>
</evidence>
<comment type="similarity">
    <text evidence="2 4">Belongs to the flagella basal body rod proteins family.</text>
</comment>
<keyword evidence="9" id="KW-0282">Flagellum</keyword>
<feature type="domain" description="Flagellar basal body rod protein N-terminal" evidence="6">
    <location>
        <begin position="5"/>
        <end position="35"/>
    </location>
</feature>
<keyword evidence="3 4" id="KW-0975">Bacterial flagellum</keyword>
<reference evidence="9 10" key="1">
    <citation type="submission" date="2016-09" db="EMBL/GenBank/DDBJ databases">
        <title>Desulfuribacillus arsenicus sp. nov., an obligately anaerobic, dissimilatory arsenic- and antimonate-reducing bacterium isolated from anoxic sediments.</title>
        <authorList>
            <person name="Abin C.A."/>
            <person name="Hollibaugh J.T."/>
        </authorList>
    </citation>
    <scope>NUCLEOTIDE SEQUENCE [LARGE SCALE GENOMIC DNA]</scope>
    <source>
        <strain evidence="9 10">MLFW-2</strain>
    </source>
</reference>
<evidence type="ECO:0000313" key="9">
    <source>
        <dbReference type="EMBL" id="OEH85826.1"/>
    </source>
</evidence>
<feature type="domain" description="Flagellar hook protein FlgE/F/G-like D1" evidence="8">
    <location>
        <begin position="97"/>
        <end position="162"/>
    </location>
</feature>
<dbReference type="PANTHER" id="PTHR30435:SF1">
    <property type="entry name" value="FLAGELLAR HOOK PROTEIN FLGE"/>
    <property type="match status" value="1"/>
</dbReference>